<comment type="caution">
    <text evidence="2">The sequence shown here is derived from an EMBL/GenBank/DDBJ whole genome shotgun (WGS) entry which is preliminary data.</text>
</comment>
<proteinExistence type="predicted"/>
<feature type="compositionally biased region" description="Basic and acidic residues" evidence="1">
    <location>
        <begin position="47"/>
        <end position="57"/>
    </location>
</feature>
<evidence type="ECO:0000313" key="2">
    <source>
        <dbReference type="EMBL" id="KAF5866492.1"/>
    </source>
</evidence>
<name>A0A8H6EBD9_PETAA</name>
<reference evidence="2 3" key="1">
    <citation type="submission" date="2019-04" db="EMBL/GenBank/DDBJ databases">
        <title>Aspergillus burnettii sp. nov., novel species from soil in southeast Queensland.</title>
        <authorList>
            <person name="Gilchrist C.L.M."/>
            <person name="Pitt J.I."/>
            <person name="Lange L."/>
            <person name="Lacey H.J."/>
            <person name="Vuong D."/>
            <person name="Midgley D.J."/>
            <person name="Greenfield P."/>
            <person name="Bradbury M."/>
            <person name="Lacey E."/>
            <person name="Busk P.K."/>
            <person name="Pilgaard B."/>
            <person name="Chooi Y.H."/>
            <person name="Piggott A.M."/>
        </authorList>
    </citation>
    <scope>NUCLEOTIDE SEQUENCE [LARGE SCALE GENOMIC DNA]</scope>
    <source>
        <strain evidence="2 3">FRR 5400</strain>
    </source>
</reference>
<dbReference type="EMBL" id="SPNV01000007">
    <property type="protein sequence ID" value="KAF5866492.1"/>
    <property type="molecule type" value="Genomic_DNA"/>
</dbReference>
<sequence length="258" mass="27962">HAINPILIEKCRWDPITGGASAVMATTTDLTTSILGTFYKPIQEFQDYHERRKDRPSSSRSHQALQRPERKLSVRSMSTNDEMEPLGLNSANSIGSITTTASDFKNRPDLGGGRLFGLRNLPRYYGEEPRNHGPVTDIKSGFTVAGKGFAVGMAEAFSDIVVKPQQGLQEDDASGAFKGIGKGMANMAPKAGCAMLGLIVDPGAGIARSIRLSIHSRTRKMIAKARHSEAIWLLESGQYTGTDNIVATFQQKLKGKKG</sequence>
<evidence type="ECO:0000256" key="1">
    <source>
        <dbReference type="SAM" id="MobiDB-lite"/>
    </source>
</evidence>
<gene>
    <name evidence="2" type="ORF">ETB97_011377</name>
</gene>
<evidence type="ECO:0000313" key="3">
    <source>
        <dbReference type="Proteomes" id="UP000541154"/>
    </source>
</evidence>
<keyword evidence="3" id="KW-1185">Reference proteome</keyword>
<dbReference type="AlphaFoldDB" id="A0A8H6EBD9"/>
<feature type="non-terminal residue" evidence="2">
    <location>
        <position position="1"/>
    </location>
</feature>
<feature type="region of interest" description="Disordered" evidence="1">
    <location>
        <begin position="47"/>
        <end position="76"/>
    </location>
</feature>
<protein>
    <submittedName>
        <fullName evidence="2">Uncharacterized protein</fullName>
    </submittedName>
</protein>
<organism evidence="2 3">
    <name type="scientific">Petromyces alliaceus</name>
    <name type="common">Aspergillus alliaceus</name>
    <dbReference type="NCBI Taxonomy" id="209559"/>
    <lineage>
        <taxon>Eukaryota</taxon>
        <taxon>Fungi</taxon>
        <taxon>Dikarya</taxon>
        <taxon>Ascomycota</taxon>
        <taxon>Pezizomycotina</taxon>
        <taxon>Eurotiomycetes</taxon>
        <taxon>Eurotiomycetidae</taxon>
        <taxon>Eurotiales</taxon>
        <taxon>Aspergillaceae</taxon>
        <taxon>Aspergillus</taxon>
        <taxon>Aspergillus subgen. Circumdati</taxon>
    </lineage>
</organism>
<accession>A0A8H6EBD9</accession>
<dbReference type="Proteomes" id="UP000541154">
    <property type="component" value="Unassembled WGS sequence"/>
</dbReference>